<dbReference type="EMBL" id="LR899009">
    <property type="protein sequence ID" value="CAD7076642.1"/>
    <property type="molecule type" value="Genomic_DNA"/>
</dbReference>
<feature type="region of interest" description="Disordered" evidence="1">
    <location>
        <begin position="516"/>
        <end position="542"/>
    </location>
</feature>
<feature type="compositionally biased region" description="Low complexity" evidence="1">
    <location>
        <begin position="1263"/>
        <end position="1305"/>
    </location>
</feature>
<proteinExistence type="predicted"/>
<feature type="compositionally biased region" description="Basic and acidic residues" evidence="1">
    <location>
        <begin position="768"/>
        <end position="799"/>
    </location>
</feature>
<feature type="region of interest" description="Disordered" evidence="1">
    <location>
        <begin position="764"/>
        <end position="831"/>
    </location>
</feature>
<feature type="region of interest" description="Disordered" evidence="1">
    <location>
        <begin position="693"/>
        <end position="723"/>
    </location>
</feature>
<feature type="region of interest" description="Disordered" evidence="1">
    <location>
        <begin position="621"/>
        <end position="644"/>
    </location>
</feature>
<evidence type="ECO:0000256" key="1">
    <source>
        <dbReference type="SAM" id="MobiDB-lite"/>
    </source>
</evidence>
<feature type="compositionally biased region" description="Polar residues" evidence="1">
    <location>
        <begin position="1223"/>
        <end position="1250"/>
    </location>
</feature>
<evidence type="ECO:0000313" key="3">
    <source>
        <dbReference type="Proteomes" id="UP000594454"/>
    </source>
</evidence>
<name>A0A7R8U9G3_HERIL</name>
<accession>A0A7R8U9G3</accession>
<feature type="compositionally biased region" description="Basic and acidic residues" evidence="1">
    <location>
        <begin position="960"/>
        <end position="969"/>
    </location>
</feature>
<feature type="compositionally biased region" description="Basic and acidic residues" evidence="1">
    <location>
        <begin position="516"/>
        <end position="527"/>
    </location>
</feature>
<feature type="compositionally biased region" description="Low complexity" evidence="1">
    <location>
        <begin position="1077"/>
        <end position="1114"/>
    </location>
</feature>
<feature type="compositionally biased region" description="Basic and acidic residues" evidence="1">
    <location>
        <begin position="808"/>
        <end position="820"/>
    </location>
</feature>
<feature type="region of interest" description="Disordered" evidence="1">
    <location>
        <begin position="91"/>
        <end position="141"/>
    </location>
</feature>
<dbReference type="InterPro" id="IPR009818">
    <property type="entry name" value="PAM2_motif"/>
</dbReference>
<dbReference type="OMA" id="TTISKHM"/>
<feature type="compositionally biased region" description="Polar residues" evidence="1">
    <location>
        <begin position="975"/>
        <end position="990"/>
    </location>
</feature>
<gene>
    <name evidence="2" type="ORF">HERILL_LOCUS42</name>
</gene>
<dbReference type="Proteomes" id="UP000594454">
    <property type="component" value="Chromosome 1"/>
</dbReference>
<organism evidence="2 3">
    <name type="scientific">Hermetia illucens</name>
    <name type="common">Black soldier fly</name>
    <dbReference type="NCBI Taxonomy" id="343691"/>
    <lineage>
        <taxon>Eukaryota</taxon>
        <taxon>Metazoa</taxon>
        <taxon>Ecdysozoa</taxon>
        <taxon>Arthropoda</taxon>
        <taxon>Hexapoda</taxon>
        <taxon>Insecta</taxon>
        <taxon>Pterygota</taxon>
        <taxon>Neoptera</taxon>
        <taxon>Endopterygota</taxon>
        <taxon>Diptera</taxon>
        <taxon>Brachycera</taxon>
        <taxon>Stratiomyomorpha</taxon>
        <taxon>Stratiomyidae</taxon>
        <taxon>Hermetiinae</taxon>
        <taxon>Hermetia</taxon>
    </lineage>
</organism>
<dbReference type="OrthoDB" id="8060570at2759"/>
<feature type="region of interest" description="Disordered" evidence="1">
    <location>
        <begin position="356"/>
        <end position="485"/>
    </location>
</feature>
<dbReference type="InParanoid" id="A0A7R8U9G3"/>
<feature type="region of interest" description="Disordered" evidence="1">
    <location>
        <begin position="960"/>
        <end position="994"/>
    </location>
</feature>
<reference evidence="2 3" key="1">
    <citation type="submission" date="2020-11" db="EMBL/GenBank/DDBJ databases">
        <authorList>
            <person name="Wallbank WR R."/>
            <person name="Pardo Diaz C."/>
            <person name="Kozak K."/>
            <person name="Martin S."/>
            <person name="Jiggins C."/>
            <person name="Moest M."/>
            <person name="Warren A I."/>
            <person name="Generalovic N T."/>
            <person name="Byers J.R.P. K."/>
            <person name="Montejo-Kovacevich G."/>
            <person name="Yen C E."/>
        </authorList>
    </citation>
    <scope>NUCLEOTIDE SEQUENCE [LARGE SCALE GENOMIC DNA]</scope>
</reference>
<sequence>MDFTMDNSKTGEIDNVTQTLISNANTETKHEMDETNNIFGMTGAHHLNDKLNNIIDLNDTSNPFTDFVKGSNEHNEDKEQVILSDIEKGHLENEGDMGPETSVDTTDDADNDTDPFECSTLSHSKETLPLSDNPFDTRAAPHSLDLDDLSVHNKPTAPISPCTDMPFDAHPSELIGQNNRFENLMSESDNFDAKSDDSQLGEDNIKTDEVTHEIRETTTVLETFEVESGKAVDANRLDHIVTDMDKETFEDKDIAFCGSVEMLQNRDDLAYNQFAEYIEQPLEKNLETTHETMMEGIQQTDPVQSDILDITSKADDIRESASPALDIPTSISPAPTSPVPDTNFDSIIHHEECVPKEFDKQPESPKEEEKHVSEFDEHEKLLSEHDHEKSLEEFGEHVHEHGSLKEDEKHFNEFDEHEKPFSEPEHEKPFNELEHEKPFNEPEHEKPFEEFGEHEKLKDLDEEEKHFDEIDKEGKPSQEFETYEKTDEFEMLEKPLNEFEIQKKPLDEFEVHEKPFGEFEVQEKQPEEVAASVDESKEKEKFNNDLDEHEKHLEELHENEKQFDIEEKEIVAEQHQELHETPEIAQQDNEVKLEVSEHGVNIEEPQLDNVETIANEEKLNASAVEASHEESLETHTTPAIPQEVEESYTKEILTESMAEKHQDPLPMEVGEETPLTTIDDNVKDSQLELHNEEQTMEDKLPSLEHNEPHIEPSEIPKEEPGIETKEPEIAEIAKESETVAVQEEVHDASLEECNLTVPRDEVEQEILSESKIDLEEKVEQSKSQETEELNKKEGEEEKTSVCSTNELSEEHFKRSVSDLDKEVEDMSSQLNPDAKEFVPTLTPVRVSPAFCFNNDDVIAQSPQKGAFSLEDVALPTEKDFENEAASRPAEIDDTKPLTALIPPHCLNGDDVVAQSPQKGAAVSMSDFQLPTANEFQAEISIRPSELSAAEPPQSLNLKEAMHEPEKEEISPAEQYDSSLNETSDIQSPVDTSLGKIEDMMNTVQMLPNEDEAEIEVNKTNGSLIPEANTNGDVPLITDISNLKLEEPKLAVEEKVAKTKVEKITKAPEGKKADLKPKTSSTGPKKTTSSTSASISDSAKAKTAATASKTKVGTSLTARPRTAPAPSSKPVSTEKKSSSNVISARAKTDTKSSPVGLKKLPLTKPKTDESKPAVRQTMSKVSSTTRSTTTTRTSSTTNATTTALKRTPLSTSTTRTASGPRPTLSPTGKSTTVTSTHKPAISPRSTVTSTLRKTEALKSPTKPPAAKTTTTASTVSKTSRTSTGTMSTRTTTTTTTSTKKLTSTTTAAKKPVGVKKPLGTTTTAAKGKPSSPIKAPAASATEIKMNGTAPAPVVATTNGESKD</sequence>
<feature type="compositionally biased region" description="Basic and acidic residues" evidence="1">
    <location>
        <begin position="1046"/>
        <end position="1076"/>
    </location>
</feature>
<feature type="compositionally biased region" description="Polar residues" evidence="1">
    <location>
        <begin position="1207"/>
        <end position="1216"/>
    </location>
</feature>
<feature type="compositionally biased region" description="Low complexity" evidence="1">
    <location>
        <begin position="1181"/>
        <end position="1202"/>
    </location>
</feature>
<feature type="compositionally biased region" description="Acidic residues" evidence="1">
    <location>
        <begin position="105"/>
        <end position="115"/>
    </location>
</feature>
<evidence type="ECO:0000313" key="2">
    <source>
        <dbReference type="EMBL" id="CAD7076642.1"/>
    </source>
</evidence>
<keyword evidence="3" id="KW-1185">Reference proteome</keyword>
<feature type="region of interest" description="Disordered" evidence="1">
    <location>
        <begin position="880"/>
        <end position="902"/>
    </location>
</feature>
<protein>
    <submittedName>
        <fullName evidence="2">Uncharacterized protein</fullName>
    </submittedName>
</protein>
<feature type="region of interest" description="Disordered" evidence="1">
    <location>
        <begin position="1046"/>
        <end position="1362"/>
    </location>
</feature>
<feature type="compositionally biased region" description="Low complexity" evidence="1">
    <location>
        <begin position="1323"/>
        <end position="1339"/>
    </location>
</feature>
<dbReference type="Pfam" id="PF07145">
    <property type="entry name" value="PAM2"/>
    <property type="match status" value="1"/>
</dbReference>